<dbReference type="InterPro" id="IPR011032">
    <property type="entry name" value="GroES-like_sf"/>
</dbReference>
<dbReference type="InterPro" id="IPR020843">
    <property type="entry name" value="ER"/>
</dbReference>
<dbReference type="InterPro" id="IPR036291">
    <property type="entry name" value="NAD(P)-bd_dom_sf"/>
</dbReference>
<dbReference type="InterPro" id="IPR023921">
    <property type="entry name" value="ADH_Zn_actinomycetes"/>
</dbReference>
<evidence type="ECO:0000313" key="7">
    <source>
        <dbReference type="Proteomes" id="UP000715441"/>
    </source>
</evidence>
<evidence type="ECO:0000256" key="1">
    <source>
        <dbReference type="ARBA" id="ARBA00008072"/>
    </source>
</evidence>
<dbReference type="SUPFAM" id="SSF51735">
    <property type="entry name" value="NAD(P)-binding Rossmann-fold domains"/>
    <property type="match status" value="1"/>
</dbReference>
<keyword evidence="4" id="KW-0520">NAD</keyword>
<keyword evidence="6" id="KW-0560">Oxidoreductase</keyword>
<dbReference type="SUPFAM" id="SSF50129">
    <property type="entry name" value="GroES-like"/>
    <property type="match status" value="2"/>
</dbReference>
<keyword evidence="3" id="KW-0862">Zinc</keyword>
<dbReference type="PANTHER" id="PTHR43880">
    <property type="entry name" value="ALCOHOL DEHYDROGENASE"/>
    <property type="match status" value="1"/>
</dbReference>
<dbReference type="EMBL" id="JAAXLS010000020">
    <property type="protein sequence ID" value="NKQ56156.1"/>
    <property type="molecule type" value="Genomic_DNA"/>
</dbReference>
<dbReference type="InterPro" id="IPR013149">
    <property type="entry name" value="ADH-like_C"/>
</dbReference>
<dbReference type="Gene3D" id="3.40.50.720">
    <property type="entry name" value="NAD(P)-binding Rossmann-like Domain"/>
    <property type="match status" value="1"/>
</dbReference>
<keyword evidence="7" id="KW-1185">Reference proteome</keyword>
<comment type="caution">
    <text evidence="6">The sequence shown here is derived from an EMBL/GenBank/DDBJ whole genome shotgun (WGS) entry which is preliminary data.</text>
</comment>
<evidence type="ECO:0000256" key="3">
    <source>
        <dbReference type="ARBA" id="ARBA00022833"/>
    </source>
</evidence>
<protein>
    <submittedName>
        <fullName evidence="6">NDMA-dependent alcohol dehydrogenase</fullName>
        <ecNumber evidence="6">1.1.99.36</ecNumber>
    </submittedName>
</protein>
<dbReference type="Proteomes" id="UP000715441">
    <property type="component" value="Unassembled WGS sequence"/>
</dbReference>
<dbReference type="Pfam" id="PF08240">
    <property type="entry name" value="ADH_N"/>
    <property type="match status" value="1"/>
</dbReference>
<reference evidence="6 7" key="1">
    <citation type="submission" date="2020-04" db="EMBL/GenBank/DDBJ databases">
        <title>Novel species.</title>
        <authorList>
            <person name="Teo W.F.A."/>
            <person name="Lipun K."/>
            <person name="Srisuk N."/>
            <person name="Duangmal K."/>
        </authorList>
    </citation>
    <scope>NUCLEOTIDE SEQUENCE [LARGE SCALE GENOMIC DNA]</scope>
    <source>
        <strain evidence="6 7">K13G38</strain>
    </source>
</reference>
<evidence type="ECO:0000256" key="4">
    <source>
        <dbReference type="ARBA" id="ARBA00023027"/>
    </source>
</evidence>
<dbReference type="GO" id="GO:0016491">
    <property type="term" value="F:oxidoreductase activity"/>
    <property type="evidence" value="ECO:0007669"/>
    <property type="project" value="UniProtKB-KW"/>
</dbReference>
<organism evidence="6 7">
    <name type="scientific">Amycolatopsis acididurans</name>
    <dbReference type="NCBI Taxonomy" id="2724524"/>
    <lineage>
        <taxon>Bacteria</taxon>
        <taxon>Bacillati</taxon>
        <taxon>Actinomycetota</taxon>
        <taxon>Actinomycetes</taxon>
        <taxon>Pseudonocardiales</taxon>
        <taxon>Pseudonocardiaceae</taxon>
        <taxon>Amycolatopsis</taxon>
    </lineage>
</organism>
<gene>
    <name evidence="6" type="ORF">HFP15_25075</name>
</gene>
<dbReference type="CDD" id="cd08279">
    <property type="entry name" value="Zn_ADH_class_III"/>
    <property type="match status" value="1"/>
</dbReference>
<comment type="similarity">
    <text evidence="1">Belongs to the zinc-containing alcohol dehydrogenase family.</text>
</comment>
<dbReference type="RefSeq" id="WP_168519193.1">
    <property type="nucleotide sequence ID" value="NZ_JAAXLS010000020.1"/>
</dbReference>
<dbReference type="Pfam" id="PF00107">
    <property type="entry name" value="ADH_zinc_N"/>
    <property type="match status" value="1"/>
</dbReference>
<evidence type="ECO:0000313" key="6">
    <source>
        <dbReference type="EMBL" id="NKQ56156.1"/>
    </source>
</evidence>
<dbReference type="Gene3D" id="3.90.180.10">
    <property type="entry name" value="Medium-chain alcohol dehydrogenases, catalytic domain"/>
    <property type="match status" value="1"/>
</dbReference>
<dbReference type="EC" id="1.1.99.36" evidence="6"/>
<evidence type="ECO:0000256" key="2">
    <source>
        <dbReference type="ARBA" id="ARBA00022723"/>
    </source>
</evidence>
<accession>A0ABX1JA37</accession>
<dbReference type="PANTHER" id="PTHR43880:SF12">
    <property type="entry name" value="ALCOHOL DEHYDROGENASE CLASS-3"/>
    <property type="match status" value="1"/>
</dbReference>
<feature type="domain" description="Enoyl reductase (ER)" evidence="5">
    <location>
        <begin position="10"/>
        <end position="369"/>
    </location>
</feature>
<name>A0ABX1JA37_9PSEU</name>
<dbReference type="SMART" id="SM00829">
    <property type="entry name" value="PKS_ER"/>
    <property type="match status" value="1"/>
</dbReference>
<keyword evidence="2" id="KW-0479">Metal-binding</keyword>
<dbReference type="InterPro" id="IPR013154">
    <property type="entry name" value="ADH-like_N"/>
</dbReference>
<evidence type="ECO:0000259" key="5">
    <source>
        <dbReference type="SMART" id="SM00829"/>
    </source>
</evidence>
<sequence length="372" mass="39247">MKVRGAVLRSTPGEFELVELELDGPRQGELTVRVAASGLCRSDYSIAAGTHHVERLPMCCGHEGAGTVVEVGPNTPGWAVGDHVVLSALPSCGRCRMCATGRGNLCDLNASLLYGARFDDPTSYRMSLAGQPVGQWCGVSTFAEYTTVGVTSAVKIDPSVPLDRACLVGCGVNTGWGSAVNMGEVRPGDTTIVMGAGGIGSFALQGARHAGATNLIAVDPVPFKREMATTFGATHACESIAEATDLAKHLTNGQGADTTIITVGELQPAHIADAYASLRKGGICVITALGDTKHVGMDIPVYEFTVFQKRIQGSMFGGVAPMWDIRKMLSMYTAGQLLLDEVITTTYSLDEINKGYQDMLDGRNIRGVIVYP</sequence>
<proteinExistence type="inferred from homology"/>
<dbReference type="NCBIfam" id="TIGR03989">
    <property type="entry name" value="Rxyl_3153"/>
    <property type="match status" value="1"/>
</dbReference>